<comment type="caution">
    <text evidence="2">The sequence shown here is derived from an EMBL/GenBank/DDBJ whole genome shotgun (WGS) entry which is preliminary data.</text>
</comment>
<dbReference type="EMBL" id="JBBNAE010000007">
    <property type="protein sequence ID" value="KAK9110347.1"/>
    <property type="molecule type" value="Genomic_DNA"/>
</dbReference>
<accession>A0AAP0NJC1</accession>
<feature type="compositionally biased region" description="Basic and acidic residues" evidence="1">
    <location>
        <begin position="52"/>
        <end position="70"/>
    </location>
</feature>
<reference evidence="2 3" key="1">
    <citation type="submission" date="2024-01" db="EMBL/GenBank/DDBJ databases">
        <title>Genome assemblies of Stephania.</title>
        <authorList>
            <person name="Yang L."/>
        </authorList>
    </citation>
    <scope>NUCLEOTIDE SEQUENCE [LARGE SCALE GENOMIC DNA]</scope>
    <source>
        <strain evidence="2">QJT</strain>
        <tissue evidence="2">Leaf</tissue>
    </source>
</reference>
<protein>
    <submittedName>
        <fullName evidence="2">Uncharacterized protein</fullName>
    </submittedName>
</protein>
<feature type="region of interest" description="Disordered" evidence="1">
    <location>
        <begin position="27"/>
        <end position="70"/>
    </location>
</feature>
<evidence type="ECO:0000256" key="1">
    <source>
        <dbReference type="SAM" id="MobiDB-lite"/>
    </source>
</evidence>
<keyword evidence="3" id="KW-1185">Reference proteome</keyword>
<evidence type="ECO:0000313" key="3">
    <source>
        <dbReference type="Proteomes" id="UP001417504"/>
    </source>
</evidence>
<sequence>MPTMPIVVVGPAVTEKAPAQTEIVPHTPDTLAEDAPSTPTDSGVRATPKARQAREFMRHQPLKFHEGTNL</sequence>
<proteinExistence type="predicted"/>
<dbReference type="Proteomes" id="UP001417504">
    <property type="component" value="Unassembled WGS sequence"/>
</dbReference>
<organism evidence="2 3">
    <name type="scientific">Stephania japonica</name>
    <dbReference type="NCBI Taxonomy" id="461633"/>
    <lineage>
        <taxon>Eukaryota</taxon>
        <taxon>Viridiplantae</taxon>
        <taxon>Streptophyta</taxon>
        <taxon>Embryophyta</taxon>
        <taxon>Tracheophyta</taxon>
        <taxon>Spermatophyta</taxon>
        <taxon>Magnoliopsida</taxon>
        <taxon>Ranunculales</taxon>
        <taxon>Menispermaceae</taxon>
        <taxon>Menispermoideae</taxon>
        <taxon>Cissampelideae</taxon>
        <taxon>Stephania</taxon>
    </lineage>
</organism>
<evidence type="ECO:0000313" key="2">
    <source>
        <dbReference type="EMBL" id="KAK9110347.1"/>
    </source>
</evidence>
<dbReference type="AlphaFoldDB" id="A0AAP0NJC1"/>
<gene>
    <name evidence="2" type="ORF">Sjap_018407</name>
</gene>
<name>A0AAP0NJC1_9MAGN</name>